<organism evidence="2 3">
    <name type="scientific">Legionella impletisoli</name>
    <dbReference type="NCBI Taxonomy" id="343510"/>
    <lineage>
        <taxon>Bacteria</taxon>
        <taxon>Pseudomonadati</taxon>
        <taxon>Pseudomonadota</taxon>
        <taxon>Gammaproteobacteria</taxon>
        <taxon>Legionellales</taxon>
        <taxon>Legionellaceae</taxon>
        <taxon>Legionella</taxon>
    </lineage>
</organism>
<evidence type="ECO:0000313" key="3">
    <source>
        <dbReference type="Proteomes" id="UP000630149"/>
    </source>
</evidence>
<feature type="region of interest" description="Disordered" evidence="1">
    <location>
        <begin position="115"/>
        <end position="138"/>
    </location>
</feature>
<evidence type="ECO:0000313" key="2">
    <source>
        <dbReference type="EMBL" id="GGI87649.1"/>
    </source>
</evidence>
<reference evidence="2" key="1">
    <citation type="journal article" date="2014" name="Int. J. Syst. Evol. Microbiol.">
        <title>Complete genome sequence of Corynebacterium casei LMG S-19264T (=DSM 44701T), isolated from a smear-ripened cheese.</title>
        <authorList>
            <consortium name="US DOE Joint Genome Institute (JGI-PGF)"/>
            <person name="Walter F."/>
            <person name="Albersmeier A."/>
            <person name="Kalinowski J."/>
            <person name="Ruckert C."/>
        </authorList>
    </citation>
    <scope>NUCLEOTIDE SEQUENCE</scope>
    <source>
        <strain evidence="2">JCM 13919</strain>
    </source>
</reference>
<accession>A0A917JUH6</accession>
<protein>
    <submittedName>
        <fullName evidence="2">Uncharacterized protein</fullName>
    </submittedName>
</protein>
<evidence type="ECO:0000256" key="1">
    <source>
        <dbReference type="SAM" id="MobiDB-lite"/>
    </source>
</evidence>
<proteinExistence type="predicted"/>
<gene>
    <name evidence="2" type="ORF">GCM10007966_15510</name>
</gene>
<feature type="compositionally biased region" description="Basic and acidic residues" evidence="1">
    <location>
        <begin position="117"/>
        <end position="132"/>
    </location>
</feature>
<reference evidence="2" key="2">
    <citation type="submission" date="2020-09" db="EMBL/GenBank/DDBJ databases">
        <authorList>
            <person name="Sun Q."/>
            <person name="Ohkuma M."/>
        </authorList>
    </citation>
    <scope>NUCLEOTIDE SEQUENCE</scope>
    <source>
        <strain evidence="2">JCM 13919</strain>
    </source>
</reference>
<keyword evidence="3" id="KW-1185">Reference proteome</keyword>
<dbReference type="Proteomes" id="UP000630149">
    <property type="component" value="Unassembled WGS sequence"/>
</dbReference>
<sequence length="138" mass="16113">MKYIELPSGVNSLKTDERGYPYFEYLDKPFYLHEIAAASSKGKFVDEKHNFSLTVTESCPIKDQLFVEYMPAQNKPSEWVEVVNGLQKEEENKKLRGSHRSWVETDAFRFLSNGSKKRVEDARKEQKEDRYQKGPKSV</sequence>
<comment type="caution">
    <text evidence="2">The sequence shown here is derived from an EMBL/GenBank/DDBJ whole genome shotgun (WGS) entry which is preliminary data.</text>
</comment>
<dbReference type="RefSeq" id="WP_131776873.1">
    <property type="nucleotide sequence ID" value="NZ_BMOB01000006.1"/>
</dbReference>
<dbReference type="OrthoDB" id="9832641at2"/>
<dbReference type="EMBL" id="BMOB01000006">
    <property type="protein sequence ID" value="GGI87649.1"/>
    <property type="molecule type" value="Genomic_DNA"/>
</dbReference>
<dbReference type="AlphaFoldDB" id="A0A917JUH6"/>
<name>A0A917JUH6_9GAMM</name>